<name>A0AAF0AJB0_9GAMM</name>
<keyword evidence="3" id="KW-1185">Reference proteome</keyword>
<dbReference type="EMBL" id="CP114976">
    <property type="protein sequence ID" value="WBE24116.1"/>
    <property type="molecule type" value="Genomic_DNA"/>
</dbReference>
<dbReference type="Proteomes" id="UP001212189">
    <property type="component" value="Chromosome"/>
</dbReference>
<dbReference type="AlphaFoldDB" id="A0AAF0AJB0"/>
<accession>A0AAF0AJB0</accession>
<keyword evidence="1" id="KW-0732">Signal</keyword>
<dbReference type="Pfam" id="PF11306">
    <property type="entry name" value="DUF3108"/>
    <property type="match status" value="1"/>
</dbReference>
<feature type="chain" id="PRO_5042117906" evidence="1">
    <location>
        <begin position="21"/>
        <end position="239"/>
    </location>
</feature>
<protein>
    <submittedName>
        <fullName evidence="2">DUF3108 domain-containing protein</fullName>
    </submittedName>
</protein>
<reference evidence="2 3" key="1">
    <citation type="submission" date="2022-12" db="EMBL/GenBank/DDBJ databases">
        <title>Coexistence and Characterization of a Novel Tigecycline Resistance gene tet(X) variant and blaNDM-1 in a Pseudomonas caeni Isolate of Chicken Origin.</title>
        <authorList>
            <person name="Lu X."/>
            <person name="Zhang L."/>
            <person name="Li R."/>
            <person name="Wang Z."/>
        </authorList>
    </citation>
    <scope>NUCLEOTIDE SEQUENCE [LARGE SCALE GENOMIC DNA]</scope>
    <source>
        <strain evidence="2 3">CE14</strain>
    </source>
</reference>
<dbReference type="RefSeq" id="WP_269817057.1">
    <property type="nucleotide sequence ID" value="NZ_CP114976.1"/>
</dbReference>
<dbReference type="InterPro" id="IPR021457">
    <property type="entry name" value="DUF3108"/>
</dbReference>
<evidence type="ECO:0000313" key="2">
    <source>
        <dbReference type="EMBL" id="WBE24116.1"/>
    </source>
</evidence>
<evidence type="ECO:0000313" key="3">
    <source>
        <dbReference type="Proteomes" id="UP001212189"/>
    </source>
</evidence>
<proteinExistence type="predicted"/>
<dbReference type="KEGG" id="dce:O6P33_06870"/>
<organism evidence="2 3">
    <name type="scientific">Denitrificimonas caeni</name>
    <dbReference type="NCBI Taxonomy" id="521720"/>
    <lineage>
        <taxon>Bacteria</taxon>
        <taxon>Pseudomonadati</taxon>
        <taxon>Pseudomonadota</taxon>
        <taxon>Gammaproteobacteria</taxon>
        <taxon>Pseudomonadales</taxon>
        <taxon>Pseudomonadaceae</taxon>
        <taxon>Denitrificimonas</taxon>
    </lineage>
</organism>
<evidence type="ECO:0000256" key="1">
    <source>
        <dbReference type="SAM" id="SignalP"/>
    </source>
</evidence>
<sequence length="239" mass="27034">MRRALFFILAAFSLPASLIAAPLQPFSANYTADWKQLPFSGKAERSLQADSNGTWKLEFSASMLVAGLNETSWLTLHNGEVRPLKYRYSRTGLGKSKSIKQDFDWTTQRVTGSDRGTPINATLIQGVQDKSSYQLALQRDVAEGKTSMSYQVFDGDELDTYDFRVLGEESVETMVGTVDAIKVERVRDPTQSKRITILWFAKDWDYLLVRLQQVEKDGKEYQIILEDATVNDKKVKGRS</sequence>
<gene>
    <name evidence="2" type="ORF">O6P33_06870</name>
</gene>
<feature type="signal peptide" evidence="1">
    <location>
        <begin position="1"/>
        <end position="20"/>
    </location>
</feature>